<gene>
    <name evidence="2" type="ORF">PCOR1329_LOCUS65385</name>
</gene>
<dbReference type="Proteomes" id="UP001189429">
    <property type="component" value="Unassembled WGS sequence"/>
</dbReference>
<comment type="caution">
    <text evidence="2">The sequence shown here is derived from an EMBL/GenBank/DDBJ whole genome shotgun (WGS) entry which is preliminary data.</text>
</comment>
<sequence length="344" mass="36818">MAWPAAWRMSCCKTPAQQESETIGHGLTSGEGQDPRNRQSPDADTPQKGKSRLRSDAALVHLESPKSMPGTETTGMPTARSLAGQLSDSEGEDVPDDFRPKGAPMAKYTGTYELNDWRFQVTLDCKKIFFDPYGRVTGEVMYRCMRAPGGQDGLDGRSGVESFEGRWAAETRTILARGVRVSDTELLRVNSSFAFFFDDSCVRGSIGGNWIQLPVEKRLPVLKLPTQGQDEPGPAAPPEAPAQAAGGRQRPSPLALSTQAEKRTVHAASPVPGLNLLAAMGVEFGGGADDDTARSAQLRLDKVEQIGVLAPGRRSLLQQDADSLTVVGAVRPSAPVVPLLSLPP</sequence>
<accession>A0ABN9WA46</accession>
<evidence type="ECO:0000256" key="1">
    <source>
        <dbReference type="SAM" id="MobiDB-lite"/>
    </source>
</evidence>
<protein>
    <submittedName>
        <fullName evidence="2">Uncharacterized protein</fullName>
    </submittedName>
</protein>
<name>A0ABN9WA46_9DINO</name>
<reference evidence="2" key="1">
    <citation type="submission" date="2023-10" db="EMBL/GenBank/DDBJ databases">
        <authorList>
            <person name="Chen Y."/>
            <person name="Shah S."/>
            <person name="Dougan E. K."/>
            <person name="Thang M."/>
            <person name="Chan C."/>
        </authorList>
    </citation>
    <scope>NUCLEOTIDE SEQUENCE [LARGE SCALE GENOMIC DNA]</scope>
</reference>
<evidence type="ECO:0000313" key="2">
    <source>
        <dbReference type="EMBL" id="CAK0883093.1"/>
    </source>
</evidence>
<dbReference type="EMBL" id="CAUYUJ010018373">
    <property type="protein sequence ID" value="CAK0883093.1"/>
    <property type="molecule type" value="Genomic_DNA"/>
</dbReference>
<feature type="region of interest" description="Disordered" evidence="1">
    <location>
        <begin position="1"/>
        <end position="101"/>
    </location>
</feature>
<organism evidence="2 3">
    <name type="scientific">Prorocentrum cordatum</name>
    <dbReference type="NCBI Taxonomy" id="2364126"/>
    <lineage>
        <taxon>Eukaryota</taxon>
        <taxon>Sar</taxon>
        <taxon>Alveolata</taxon>
        <taxon>Dinophyceae</taxon>
        <taxon>Prorocentrales</taxon>
        <taxon>Prorocentraceae</taxon>
        <taxon>Prorocentrum</taxon>
    </lineage>
</organism>
<evidence type="ECO:0000313" key="3">
    <source>
        <dbReference type="Proteomes" id="UP001189429"/>
    </source>
</evidence>
<feature type="region of interest" description="Disordered" evidence="1">
    <location>
        <begin position="225"/>
        <end position="255"/>
    </location>
</feature>
<feature type="compositionally biased region" description="Basic and acidic residues" evidence="1">
    <location>
        <begin position="33"/>
        <end position="47"/>
    </location>
</feature>
<keyword evidence="3" id="KW-1185">Reference proteome</keyword>
<feature type="compositionally biased region" description="Low complexity" evidence="1">
    <location>
        <begin position="241"/>
        <end position="251"/>
    </location>
</feature>
<proteinExistence type="predicted"/>